<evidence type="ECO:0000313" key="1">
    <source>
        <dbReference type="EMBL" id="GBN37904.1"/>
    </source>
</evidence>
<dbReference type="GO" id="GO:0003676">
    <property type="term" value="F:nucleic acid binding"/>
    <property type="evidence" value="ECO:0007669"/>
    <property type="project" value="InterPro"/>
</dbReference>
<name>A0A4Y2NGM8_ARAVE</name>
<sequence>MGIPSLTQGRQKSENYQETLASHLVPSVEIFGGSDLTFKRDKQISRSRSPRVTSFFYYRDLRNLVSAGNYCLLRIKNFIGGQIFQKAIHRRILESGYVKNRKRLDYPTWNCTLNKLDYSGPDSKSHFSDAMGSDGRISLAFLSGRQKSENYQETLANHLLPFGEIFVGTDWTFHHDKGSIHASKSASQWLKSYMMSIFN</sequence>
<evidence type="ECO:0000313" key="2">
    <source>
        <dbReference type="Proteomes" id="UP000499080"/>
    </source>
</evidence>
<dbReference type="AlphaFoldDB" id="A0A4Y2NGM8"/>
<dbReference type="InterPro" id="IPR036397">
    <property type="entry name" value="RNaseH_sf"/>
</dbReference>
<proteinExistence type="predicted"/>
<protein>
    <recommendedName>
        <fullName evidence="3">Tc1-like transposase DDE domain-containing protein</fullName>
    </recommendedName>
</protein>
<dbReference type="Proteomes" id="UP000499080">
    <property type="component" value="Unassembled WGS sequence"/>
</dbReference>
<organism evidence="1 2">
    <name type="scientific">Araneus ventricosus</name>
    <name type="common">Orbweaver spider</name>
    <name type="synonym">Epeira ventricosa</name>
    <dbReference type="NCBI Taxonomy" id="182803"/>
    <lineage>
        <taxon>Eukaryota</taxon>
        <taxon>Metazoa</taxon>
        <taxon>Ecdysozoa</taxon>
        <taxon>Arthropoda</taxon>
        <taxon>Chelicerata</taxon>
        <taxon>Arachnida</taxon>
        <taxon>Araneae</taxon>
        <taxon>Araneomorphae</taxon>
        <taxon>Entelegynae</taxon>
        <taxon>Araneoidea</taxon>
        <taxon>Araneidae</taxon>
        <taxon>Araneus</taxon>
    </lineage>
</organism>
<dbReference type="Gene3D" id="3.30.420.10">
    <property type="entry name" value="Ribonuclease H-like superfamily/Ribonuclease H"/>
    <property type="match status" value="1"/>
</dbReference>
<dbReference type="EMBL" id="BGPR01009085">
    <property type="protein sequence ID" value="GBN37904.1"/>
    <property type="molecule type" value="Genomic_DNA"/>
</dbReference>
<gene>
    <name evidence="1" type="ORF">AVEN_265070_1</name>
</gene>
<evidence type="ECO:0008006" key="3">
    <source>
        <dbReference type="Google" id="ProtNLM"/>
    </source>
</evidence>
<reference evidence="1 2" key="1">
    <citation type="journal article" date="2019" name="Sci. Rep.">
        <title>Orb-weaving spider Araneus ventricosus genome elucidates the spidroin gene catalogue.</title>
        <authorList>
            <person name="Kono N."/>
            <person name="Nakamura H."/>
            <person name="Ohtoshi R."/>
            <person name="Moran D.A.P."/>
            <person name="Shinohara A."/>
            <person name="Yoshida Y."/>
            <person name="Fujiwara M."/>
            <person name="Mori M."/>
            <person name="Tomita M."/>
            <person name="Arakawa K."/>
        </authorList>
    </citation>
    <scope>NUCLEOTIDE SEQUENCE [LARGE SCALE GENOMIC DNA]</scope>
</reference>
<dbReference type="OrthoDB" id="10006939at2759"/>
<accession>A0A4Y2NGM8</accession>
<keyword evidence="2" id="KW-1185">Reference proteome</keyword>
<comment type="caution">
    <text evidence="1">The sequence shown here is derived from an EMBL/GenBank/DDBJ whole genome shotgun (WGS) entry which is preliminary data.</text>
</comment>